<gene>
    <name evidence="2" type="ordered locus">SRM_01835</name>
</gene>
<evidence type="ECO:0000313" key="3">
    <source>
        <dbReference type="Proteomes" id="UP000000933"/>
    </source>
</evidence>
<evidence type="ECO:0000313" key="2">
    <source>
        <dbReference type="EMBL" id="CBH24756.1"/>
    </source>
</evidence>
<evidence type="ECO:0000256" key="1">
    <source>
        <dbReference type="SAM" id="MobiDB-lite"/>
    </source>
</evidence>
<dbReference type="Proteomes" id="UP000000933">
    <property type="component" value="Chromosome"/>
</dbReference>
<name>D5H9Q1_SALRM</name>
<sequence>MRPTATTAPSNARREDEVQVCPRDDCAFLVVAEFFQAGARRDLPTAEGGTLGDAPRVLSSPGFPCVQ</sequence>
<protein>
    <submittedName>
        <fullName evidence="2">Uncharacterized protein</fullName>
    </submittedName>
</protein>
<dbReference type="HOGENOM" id="CLU_2809961_0_0_10"/>
<dbReference type="AlphaFoldDB" id="D5H9Q1"/>
<reference evidence="2 3" key="1">
    <citation type="journal article" date="2010" name="ISME J.">
        <title>Fine-scale evolution: genomic, phenotypic and ecological differentiation in two coexisting Salinibacter ruber strains.</title>
        <authorList>
            <person name="Pena A."/>
            <person name="Teeling H."/>
            <person name="Huerta-Cepas J."/>
            <person name="Santos F."/>
            <person name="Yarza P."/>
            <person name="Brito-Echeverria J."/>
            <person name="Lucio M."/>
            <person name="Schmitt-Kopplin P."/>
            <person name="Meseguer I."/>
            <person name="Schenowitz C."/>
            <person name="Dossat C."/>
            <person name="Barbe V."/>
            <person name="Dopazo J."/>
            <person name="Rossello-Mora R."/>
            <person name="Schuler M."/>
            <person name="Glockner F.O."/>
            <person name="Amann R."/>
            <person name="Gabaldon T."/>
            <person name="Anton J."/>
        </authorList>
    </citation>
    <scope>NUCLEOTIDE SEQUENCE [LARGE SCALE GENOMIC DNA]</scope>
    <source>
        <strain evidence="2 3">M8</strain>
    </source>
</reference>
<proteinExistence type="predicted"/>
<dbReference type="KEGG" id="srm:SRM_01835"/>
<dbReference type="EMBL" id="FP565814">
    <property type="protein sequence ID" value="CBH24756.1"/>
    <property type="molecule type" value="Genomic_DNA"/>
</dbReference>
<reference evidence="3" key="2">
    <citation type="submission" date="2010-04" db="EMBL/GenBank/DDBJ databases">
        <title>Genome sequence of Salinibacter ruber M8.</title>
        <authorList>
            <consortium name="Genoscope"/>
        </authorList>
    </citation>
    <scope>NUCLEOTIDE SEQUENCE [LARGE SCALE GENOMIC DNA]</scope>
    <source>
        <strain evidence="3">M8</strain>
    </source>
</reference>
<feature type="region of interest" description="Disordered" evidence="1">
    <location>
        <begin position="42"/>
        <end position="67"/>
    </location>
</feature>
<organism evidence="2 3">
    <name type="scientific">Salinibacter ruber (strain M8)</name>
    <dbReference type="NCBI Taxonomy" id="761659"/>
    <lineage>
        <taxon>Bacteria</taxon>
        <taxon>Pseudomonadati</taxon>
        <taxon>Rhodothermota</taxon>
        <taxon>Rhodothermia</taxon>
        <taxon>Rhodothermales</taxon>
        <taxon>Salinibacteraceae</taxon>
        <taxon>Salinibacter</taxon>
    </lineage>
</organism>
<accession>D5H9Q1</accession>